<organism evidence="3 4">
    <name type="scientific">Polaromonas jejuensis</name>
    <dbReference type="NCBI Taxonomy" id="457502"/>
    <lineage>
        <taxon>Bacteria</taxon>
        <taxon>Pseudomonadati</taxon>
        <taxon>Pseudomonadota</taxon>
        <taxon>Betaproteobacteria</taxon>
        <taxon>Burkholderiales</taxon>
        <taxon>Comamonadaceae</taxon>
        <taxon>Polaromonas</taxon>
    </lineage>
</organism>
<dbReference type="PROSITE" id="PS51318">
    <property type="entry name" value="TAT"/>
    <property type="match status" value="1"/>
</dbReference>
<gene>
    <name evidence="3" type="ORF">ACFPP7_15055</name>
</gene>
<dbReference type="InterPro" id="IPR032466">
    <property type="entry name" value="Metal_Hydrolase"/>
</dbReference>
<protein>
    <submittedName>
        <fullName evidence="3">Amidohydrolase family protein</fullName>
    </submittedName>
</protein>
<dbReference type="InterPro" id="IPR006680">
    <property type="entry name" value="Amidohydro-rel"/>
</dbReference>
<name>A0ABW0QHP5_9BURK</name>
<dbReference type="InterPro" id="IPR006311">
    <property type="entry name" value="TAT_signal"/>
</dbReference>
<dbReference type="SUPFAM" id="SSF51556">
    <property type="entry name" value="Metallo-dependent hydrolases"/>
    <property type="match status" value="1"/>
</dbReference>
<keyword evidence="4" id="KW-1185">Reference proteome</keyword>
<comment type="caution">
    <text evidence="3">The sequence shown here is derived from an EMBL/GenBank/DDBJ whole genome shotgun (WGS) entry which is preliminary data.</text>
</comment>
<proteinExistence type="predicted"/>
<dbReference type="Pfam" id="PF04909">
    <property type="entry name" value="Amidohydro_2"/>
    <property type="match status" value="1"/>
</dbReference>
<evidence type="ECO:0000313" key="3">
    <source>
        <dbReference type="EMBL" id="MFC5522219.1"/>
    </source>
</evidence>
<evidence type="ECO:0000259" key="2">
    <source>
        <dbReference type="Pfam" id="PF04909"/>
    </source>
</evidence>
<sequence>MITRRHLIKTLSAAPLGAFLPAIAGAAAFDVPALKTGYAQRLKKMLAAGELPYIDLESSCNSTKLDMDFVAQNMDRLNIGLMALSADIGSGQFKKGVRFDNLSERLIASYPDRFIPVGNGGQPPSLTEAPAEFLDAQEAAIRSGQMLCLGEYEFRHYPSPRQAKRGETEERDVQVPIDGPTGHRLFSLSEKTGMAFQLHYEIEDELLAPLEQMMAQYPKAKVIWCHLAQIRYIERASRYTPAYVDGLLKRFPNLYFDTAFGDPMSTYPLSHQRHARVWASDGNLDAGWRDLLVAHPTRFLSALDLGGDRMNQIPSYDQKHRYFLQRLPAEIRHQVAYRNAWALLFGEEFA</sequence>
<feature type="signal peptide" evidence="1">
    <location>
        <begin position="1"/>
        <end position="24"/>
    </location>
</feature>
<dbReference type="EMBL" id="JBHSMX010000023">
    <property type="protein sequence ID" value="MFC5522219.1"/>
    <property type="molecule type" value="Genomic_DNA"/>
</dbReference>
<dbReference type="RefSeq" id="WP_068834077.1">
    <property type="nucleotide sequence ID" value="NZ_JBHSMX010000023.1"/>
</dbReference>
<feature type="chain" id="PRO_5046557167" evidence="1">
    <location>
        <begin position="25"/>
        <end position="350"/>
    </location>
</feature>
<dbReference type="Proteomes" id="UP001596084">
    <property type="component" value="Unassembled WGS sequence"/>
</dbReference>
<keyword evidence="1" id="KW-0732">Signal</keyword>
<evidence type="ECO:0000313" key="4">
    <source>
        <dbReference type="Proteomes" id="UP001596084"/>
    </source>
</evidence>
<dbReference type="Gene3D" id="3.20.20.140">
    <property type="entry name" value="Metal-dependent hydrolases"/>
    <property type="match status" value="1"/>
</dbReference>
<accession>A0ABW0QHP5</accession>
<feature type="domain" description="Amidohydrolase-related" evidence="2">
    <location>
        <begin position="70"/>
        <end position="344"/>
    </location>
</feature>
<evidence type="ECO:0000256" key="1">
    <source>
        <dbReference type="SAM" id="SignalP"/>
    </source>
</evidence>
<reference evidence="4" key="1">
    <citation type="journal article" date="2019" name="Int. J. Syst. Evol. Microbiol.">
        <title>The Global Catalogue of Microorganisms (GCM) 10K type strain sequencing project: providing services to taxonomists for standard genome sequencing and annotation.</title>
        <authorList>
            <consortium name="The Broad Institute Genomics Platform"/>
            <consortium name="The Broad Institute Genome Sequencing Center for Infectious Disease"/>
            <person name="Wu L."/>
            <person name="Ma J."/>
        </authorList>
    </citation>
    <scope>NUCLEOTIDE SEQUENCE [LARGE SCALE GENOMIC DNA]</scope>
    <source>
        <strain evidence="4">CGMCC 4.7277</strain>
    </source>
</reference>